<protein>
    <recommendedName>
        <fullName evidence="5">HTH lacI-type domain-containing protein</fullName>
    </recommendedName>
</protein>
<dbReference type="Pfam" id="PF00356">
    <property type="entry name" value="LacI"/>
    <property type="match status" value="1"/>
</dbReference>
<evidence type="ECO:0000313" key="7">
    <source>
        <dbReference type="Proteomes" id="UP000218231"/>
    </source>
</evidence>
<keyword evidence="2" id="KW-0238">DNA-binding</keyword>
<dbReference type="GO" id="GO:0000976">
    <property type="term" value="F:transcription cis-regulatory region binding"/>
    <property type="evidence" value="ECO:0007669"/>
    <property type="project" value="TreeGrafter"/>
</dbReference>
<feature type="region of interest" description="Disordered" evidence="4">
    <location>
        <begin position="102"/>
        <end position="126"/>
    </location>
</feature>
<dbReference type="PANTHER" id="PTHR30146">
    <property type="entry name" value="LACI-RELATED TRANSCRIPTIONAL REPRESSOR"/>
    <property type="match status" value="1"/>
</dbReference>
<dbReference type="PRINTS" id="PR00036">
    <property type="entry name" value="HTHLACI"/>
</dbReference>
<dbReference type="OrthoDB" id="10035416at2759"/>
<keyword evidence="3" id="KW-0804">Transcription</keyword>
<dbReference type="InterPro" id="IPR010982">
    <property type="entry name" value="Lambda_DNA-bd_dom_sf"/>
</dbReference>
<evidence type="ECO:0000259" key="5">
    <source>
        <dbReference type="PROSITE" id="PS50932"/>
    </source>
</evidence>
<dbReference type="InterPro" id="IPR000843">
    <property type="entry name" value="HTH_LacI"/>
</dbReference>
<feature type="domain" description="HTH lacI-type" evidence="5">
    <location>
        <begin position="125"/>
        <end position="179"/>
    </location>
</feature>
<keyword evidence="7" id="KW-1185">Reference proteome</keyword>
<dbReference type="SUPFAM" id="SSF47413">
    <property type="entry name" value="lambda repressor-like DNA-binding domains"/>
    <property type="match status" value="1"/>
</dbReference>
<dbReference type="STRING" id="2018661.A0A2A2K819"/>
<reference evidence="6 7" key="1">
    <citation type="journal article" date="2017" name="Curr. Biol.">
        <title>Genome architecture and evolution of a unichromosomal asexual nematode.</title>
        <authorList>
            <person name="Fradin H."/>
            <person name="Zegar C."/>
            <person name="Gutwein M."/>
            <person name="Lucas J."/>
            <person name="Kovtun M."/>
            <person name="Corcoran D."/>
            <person name="Baugh L.R."/>
            <person name="Kiontke K."/>
            <person name="Gunsalus K."/>
            <person name="Fitch D.H."/>
            <person name="Piano F."/>
        </authorList>
    </citation>
    <scope>NUCLEOTIDE SEQUENCE [LARGE SCALE GENOMIC DNA]</scope>
    <source>
        <strain evidence="6">PF1309</strain>
    </source>
</reference>
<dbReference type="PROSITE" id="PS00356">
    <property type="entry name" value="HTH_LACI_1"/>
    <property type="match status" value="1"/>
</dbReference>
<dbReference type="AlphaFoldDB" id="A0A2A2K819"/>
<proteinExistence type="predicted"/>
<dbReference type="PROSITE" id="PS50932">
    <property type="entry name" value="HTH_LACI_2"/>
    <property type="match status" value="1"/>
</dbReference>
<gene>
    <name evidence="6" type="ORF">WR25_06554</name>
</gene>
<keyword evidence="1" id="KW-0805">Transcription regulation</keyword>
<dbReference type="GO" id="GO:0003700">
    <property type="term" value="F:DNA-binding transcription factor activity"/>
    <property type="evidence" value="ECO:0007669"/>
    <property type="project" value="TreeGrafter"/>
</dbReference>
<dbReference type="EMBL" id="LIAE01009378">
    <property type="protein sequence ID" value="PAV70013.1"/>
    <property type="molecule type" value="Genomic_DNA"/>
</dbReference>
<evidence type="ECO:0000256" key="3">
    <source>
        <dbReference type="ARBA" id="ARBA00023163"/>
    </source>
</evidence>
<dbReference type="GO" id="GO:0005634">
    <property type="term" value="C:nucleus"/>
    <property type="evidence" value="ECO:0007669"/>
    <property type="project" value="UniProtKB-ARBA"/>
</dbReference>
<evidence type="ECO:0000256" key="4">
    <source>
        <dbReference type="SAM" id="MobiDB-lite"/>
    </source>
</evidence>
<evidence type="ECO:0000313" key="6">
    <source>
        <dbReference type="EMBL" id="PAV70013.1"/>
    </source>
</evidence>
<dbReference type="Gene3D" id="3.40.50.2300">
    <property type="match status" value="1"/>
</dbReference>
<dbReference type="PANTHER" id="PTHR30146:SF153">
    <property type="entry name" value="LACTOSE OPERON REPRESSOR"/>
    <property type="match status" value="1"/>
</dbReference>
<accession>A0A2A2K819</accession>
<evidence type="ECO:0000256" key="1">
    <source>
        <dbReference type="ARBA" id="ARBA00023015"/>
    </source>
</evidence>
<organism evidence="6 7">
    <name type="scientific">Diploscapter pachys</name>
    <dbReference type="NCBI Taxonomy" id="2018661"/>
    <lineage>
        <taxon>Eukaryota</taxon>
        <taxon>Metazoa</taxon>
        <taxon>Ecdysozoa</taxon>
        <taxon>Nematoda</taxon>
        <taxon>Chromadorea</taxon>
        <taxon>Rhabditida</taxon>
        <taxon>Rhabditina</taxon>
        <taxon>Rhabditomorpha</taxon>
        <taxon>Rhabditoidea</taxon>
        <taxon>Rhabditidae</taxon>
        <taxon>Diploscapter</taxon>
    </lineage>
</organism>
<sequence length="276" mass="29616">MVIAIRRQGPMAAISTIGRGGRPRGADRAWRDARPDVGDLAGVWCRIRRPDDDADVELPASAQVNRRGDRRPIGDSGTVTVATWRLPWTRFCVHVGGAVSSGTRSARMASSPPPSRPSRRSGSAPTISDVAKLAGVSPMTVSRVINAETNVRPATRDAVNVAIQTLNYAPNRAARSLAGAGQLRVGLLYNNPSGGFLSEMLLGSLDQASRNDVQIVIEKCEIGDDHELAVARHMIKGGIDGIVLPPPLRACRWSGWRRGARARAGWRSGSTIVPRR</sequence>
<dbReference type="Proteomes" id="UP000218231">
    <property type="component" value="Unassembled WGS sequence"/>
</dbReference>
<dbReference type="CDD" id="cd01392">
    <property type="entry name" value="HTH_LacI"/>
    <property type="match status" value="1"/>
</dbReference>
<dbReference type="SMART" id="SM00354">
    <property type="entry name" value="HTH_LACI"/>
    <property type="match status" value="1"/>
</dbReference>
<comment type="caution">
    <text evidence="6">The sequence shown here is derived from an EMBL/GenBank/DDBJ whole genome shotgun (WGS) entry which is preliminary data.</text>
</comment>
<evidence type="ECO:0000256" key="2">
    <source>
        <dbReference type="ARBA" id="ARBA00023125"/>
    </source>
</evidence>
<dbReference type="Gene3D" id="1.10.260.40">
    <property type="entry name" value="lambda repressor-like DNA-binding domains"/>
    <property type="match status" value="1"/>
</dbReference>
<name>A0A2A2K819_9BILA</name>